<keyword evidence="5 8" id="KW-1133">Transmembrane helix</keyword>
<evidence type="ECO:0000256" key="7">
    <source>
        <dbReference type="RuleBase" id="RU003346"/>
    </source>
</evidence>
<comment type="caution">
    <text evidence="10">The sequence shown here is derived from an EMBL/GenBank/DDBJ whole genome shotgun (WGS) entry which is preliminary data.</text>
</comment>
<evidence type="ECO:0000256" key="3">
    <source>
        <dbReference type="ARBA" id="ARBA00022448"/>
    </source>
</evidence>
<feature type="transmembrane region" description="Helical" evidence="8">
    <location>
        <begin position="318"/>
        <end position="338"/>
    </location>
</feature>
<dbReference type="SUPFAM" id="SSF103473">
    <property type="entry name" value="MFS general substrate transporter"/>
    <property type="match status" value="1"/>
</dbReference>
<feature type="transmembrane region" description="Helical" evidence="8">
    <location>
        <begin position="142"/>
        <end position="160"/>
    </location>
</feature>
<feature type="transmembrane region" description="Helical" evidence="8">
    <location>
        <begin position="83"/>
        <end position="101"/>
    </location>
</feature>
<evidence type="ECO:0000256" key="6">
    <source>
        <dbReference type="ARBA" id="ARBA00023136"/>
    </source>
</evidence>
<dbReference type="InterPro" id="IPR050814">
    <property type="entry name" value="Myo-inositol_Transporter"/>
</dbReference>
<dbReference type="InterPro" id="IPR020846">
    <property type="entry name" value="MFS_dom"/>
</dbReference>
<evidence type="ECO:0000256" key="2">
    <source>
        <dbReference type="ARBA" id="ARBA00010992"/>
    </source>
</evidence>
<feature type="transmembrane region" description="Helical" evidence="8">
    <location>
        <begin position="418"/>
        <end position="436"/>
    </location>
</feature>
<gene>
    <name evidence="10" type="ORF">M992_1493</name>
</gene>
<evidence type="ECO:0000259" key="9">
    <source>
        <dbReference type="PROSITE" id="PS50850"/>
    </source>
</evidence>
<accession>A0A0N0Z7Z5</accession>
<dbReference type="InterPro" id="IPR036259">
    <property type="entry name" value="MFS_trans_sf"/>
</dbReference>
<proteinExistence type="inferred from homology"/>
<dbReference type="Proteomes" id="UP000053226">
    <property type="component" value="Unassembled WGS sequence"/>
</dbReference>
<feature type="transmembrane region" description="Helical" evidence="8">
    <location>
        <begin position="294"/>
        <end position="311"/>
    </location>
</feature>
<dbReference type="CDD" id="cd17315">
    <property type="entry name" value="MFS_GLUT_like"/>
    <property type="match status" value="1"/>
</dbReference>
<keyword evidence="6 8" id="KW-0472">Membrane</keyword>
<feature type="domain" description="Major facilitator superfamily (MFS) profile" evidence="9">
    <location>
        <begin position="18"/>
        <end position="440"/>
    </location>
</feature>
<dbReference type="FunFam" id="1.20.1250.20:FF:000134">
    <property type="entry name" value="MFS sugar transporter protein"/>
    <property type="match status" value="1"/>
</dbReference>
<dbReference type="OrthoDB" id="3252866at2"/>
<feature type="transmembrane region" description="Helical" evidence="8">
    <location>
        <begin position="12"/>
        <end position="44"/>
    </location>
</feature>
<keyword evidence="11" id="KW-1185">Reference proteome</keyword>
<dbReference type="InterPro" id="IPR003663">
    <property type="entry name" value="Sugar/inositol_transpt"/>
</dbReference>
<name>A0A0N0Z7Z5_9GAMM</name>
<dbReference type="InterPro" id="IPR005829">
    <property type="entry name" value="Sugar_transporter_CS"/>
</dbReference>
<organism evidence="10 11">
    <name type="scientific">Moellerella wisconsensis ATCC 35017</name>
    <dbReference type="NCBI Taxonomy" id="1354267"/>
    <lineage>
        <taxon>Bacteria</taxon>
        <taxon>Pseudomonadati</taxon>
        <taxon>Pseudomonadota</taxon>
        <taxon>Gammaproteobacteria</taxon>
        <taxon>Enterobacterales</taxon>
        <taxon>Morganellaceae</taxon>
        <taxon>Moellerella</taxon>
    </lineage>
</organism>
<feature type="transmembrane region" description="Helical" evidence="8">
    <location>
        <begin position="251"/>
        <end position="274"/>
    </location>
</feature>
<evidence type="ECO:0000256" key="4">
    <source>
        <dbReference type="ARBA" id="ARBA00022692"/>
    </source>
</evidence>
<keyword evidence="4 8" id="KW-0812">Transmembrane</keyword>
<dbReference type="PANTHER" id="PTHR48020:SF12">
    <property type="entry name" value="PROTON MYO-INOSITOL COTRANSPORTER"/>
    <property type="match status" value="1"/>
</dbReference>
<evidence type="ECO:0000256" key="5">
    <source>
        <dbReference type="ARBA" id="ARBA00022989"/>
    </source>
</evidence>
<feature type="transmembrane region" description="Helical" evidence="8">
    <location>
        <begin position="107"/>
        <end position="130"/>
    </location>
</feature>
<dbReference type="PROSITE" id="PS00217">
    <property type="entry name" value="SUGAR_TRANSPORT_2"/>
    <property type="match status" value="1"/>
</dbReference>
<evidence type="ECO:0000313" key="11">
    <source>
        <dbReference type="Proteomes" id="UP000053226"/>
    </source>
</evidence>
<dbReference type="PROSITE" id="PS50850">
    <property type="entry name" value="MFS"/>
    <property type="match status" value="1"/>
</dbReference>
<dbReference type="GO" id="GO:0005886">
    <property type="term" value="C:plasma membrane"/>
    <property type="evidence" value="ECO:0007669"/>
    <property type="project" value="UniProtKB-SubCell"/>
</dbReference>
<sequence>MSLNKKEHVSYNMVVILVGMMAALAGLFFGLDTGVIAGALPFISKTFHISALQQELVVSSMMFGAAVGAISSGWLTSFRGRKGTLLISAMLFIIGAISSAFSPNVEVLIISRLILGLAIGISSFTAPIYLSEIAPKKIRGGMISMYQLMITIGILVAFISDTGFSYDGAWRWMLGIITIPAILLLIGVSFLPESPRWLATKERMGEAKDILLKLRQTSQEVEIELTEIKNSLKLKQTGFKLFRQNNNFRRAVILGIGLQFMQQLTGINVIMYYAPKVFSLAGFASTTQQMYGTILIGLINVIATFIAISIVDRFGRRPILLTGFTVMTIGMGALAFMFQMDNHTVFSQYFSVLMLLVFILGFAMSAGPLIWVLCSEIQPLKGRDFGITCSTSANWIANMLVSATFLTLLNKFGDSNTFWIYAVMNFIFIIITFMFVPETKRVSLEHIEKNLMSGCSLRQLGK</sequence>
<evidence type="ECO:0000256" key="1">
    <source>
        <dbReference type="ARBA" id="ARBA00004127"/>
    </source>
</evidence>
<dbReference type="EMBL" id="LGAA01000016">
    <property type="protein sequence ID" value="KPD03005.1"/>
    <property type="molecule type" value="Genomic_DNA"/>
</dbReference>
<dbReference type="InterPro" id="IPR005828">
    <property type="entry name" value="MFS_sugar_transport-like"/>
</dbReference>
<dbReference type="PANTHER" id="PTHR48020">
    <property type="entry name" value="PROTON MYO-INOSITOL COTRANSPORTER"/>
    <property type="match status" value="1"/>
</dbReference>
<keyword evidence="3 7" id="KW-0813">Transport</keyword>
<dbReference type="AlphaFoldDB" id="A0A0N0Z7Z5"/>
<dbReference type="PRINTS" id="PR00171">
    <property type="entry name" value="SUGRTRNSPORT"/>
</dbReference>
<dbReference type="NCBIfam" id="TIGR00879">
    <property type="entry name" value="SP"/>
    <property type="match status" value="1"/>
</dbReference>
<feature type="transmembrane region" description="Helical" evidence="8">
    <location>
        <begin position="56"/>
        <end position="76"/>
    </location>
</feature>
<reference evidence="10 11" key="1">
    <citation type="submission" date="2015-07" db="EMBL/GenBank/DDBJ databases">
        <title>ATOL: Assembling a taxonomically balanced genome-scale reconstruction of the evolutionary history of the Enterobacteriaceae.</title>
        <authorList>
            <person name="Plunkett G.III."/>
            <person name="Neeno-Eckwall E.C."/>
            <person name="Glasner J.D."/>
            <person name="Perna N.T."/>
        </authorList>
    </citation>
    <scope>NUCLEOTIDE SEQUENCE [LARGE SCALE GENOMIC DNA]</scope>
    <source>
        <strain evidence="10 11">ATCC 35017</strain>
    </source>
</reference>
<dbReference type="Pfam" id="PF00083">
    <property type="entry name" value="Sugar_tr"/>
    <property type="match status" value="1"/>
</dbReference>
<dbReference type="Gene3D" id="1.20.1250.20">
    <property type="entry name" value="MFS general substrate transporter like domains"/>
    <property type="match status" value="1"/>
</dbReference>
<evidence type="ECO:0000313" key="10">
    <source>
        <dbReference type="EMBL" id="KPD03005.1"/>
    </source>
</evidence>
<evidence type="ECO:0000256" key="8">
    <source>
        <dbReference type="SAM" id="Phobius"/>
    </source>
</evidence>
<comment type="similarity">
    <text evidence="2 7">Belongs to the major facilitator superfamily. Sugar transporter (TC 2.A.1.1) family.</text>
</comment>
<protein>
    <submittedName>
        <fullName evidence="10">Arabinose-proton symporter</fullName>
    </submittedName>
</protein>
<comment type="subcellular location">
    <subcellularLocation>
        <location evidence="1">Endomembrane system</location>
        <topology evidence="1">Multi-pass membrane protein</topology>
    </subcellularLocation>
</comment>
<feature type="transmembrane region" description="Helical" evidence="8">
    <location>
        <begin position="350"/>
        <end position="373"/>
    </location>
</feature>
<feature type="transmembrane region" description="Helical" evidence="8">
    <location>
        <begin position="385"/>
        <end position="406"/>
    </location>
</feature>
<dbReference type="GO" id="GO:0022857">
    <property type="term" value="F:transmembrane transporter activity"/>
    <property type="evidence" value="ECO:0007669"/>
    <property type="project" value="InterPro"/>
</dbReference>
<feature type="transmembrane region" description="Helical" evidence="8">
    <location>
        <begin position="172"/>
        <end position="191"/>
    </location>
</feature>